<dbReference type="InterPro" id="IPR029063">
    <property type="entry name" value="SAM-dependent_MTases_sf"/>
</dbReference>
<keyword evidence="3" id="KW-0489">Methyltransferase</keyword>
<organism evidence="3 4">
    <name type="scientific">Neiella holothuriorum</name>
    <dbReference type="NCBI Taxonomy" id="2870530"/>
    <lineage>
        <taxon>Bacteria</taxon>
        <taxon>Pseudomonadati</taxon>
        <taxon>Pseudomonadota</taxon>
        <taxon>Gammaproteobacteria</taxon>
        <taxon>Alteromonadales</taxon>
        <taxon>Echinimonadaceae</taxon>
        <taxon>Neiella</taxon>
    </lineage>
</organism>
<protein>
    <submittedName>
        <fullName evidence="3">Class I SAM-dependent methyltransferase</fullName>
    </submittedName>
</protein>
<dbReference type="GO" id="GO:0008168">
    <property type="term" value="F:methyltransferase activity"/>
    <property type="evidence" value="ECO:0007669"/>
    <property type="project" value="UniProtKB-KW"/>
</dbReference>
<keyword evidence="4" id="KW-1185">Reference proteome</keyword>
<dbReference type="Pfam" id="PF13649">
    <property type="entry name" value="Methyltransf_25"/>
    <property type="match status" value="1"/>
</dbReference>
<evidence type="ECO:0000313" key="4">
    <source>
        <dbReference type="Proteomes" id="UP001166251"/>
    </source>
</evidence>
<name>A0ABS7EDT0_9GAMM</name>
<dbReference type="Gene3D" id="3.40.50.150">
    <property type="entry name" value="Vaccinia Virus protein VP39"/>
    <property type="match status" value="1"/>
</dbReference>
<gene>
    <name evidence="3" type="ORF">K0504_05480</name>
</gene>
<dbReference type="EMBL" id="JAHZSS010000004">
    <property type="protein sequence ID" value="MBW8190482.1"/>
    <property type="molecule type" value="Genomic_DNA"/>
</dbReference>
<reference evidence="3" key="1">
    <citation type="submission" date="2021-07" db="EMBL/GenBank/DDBJ databases">
        <title>Neiella marina sp. nov., isolated from the intestinal content of sea cucumber Apostichopus japonicus.</title>
        <authorList>
            <person name="Bai X."/>
        </authorList>
    </citation>
    <scope>NUCLEOTIDE SEQUENCE</scope>
    <source>
        <strain evidence="3">126</strain>
    </source>
</reference>
<evidence type="ECO:0000313" key="3">
    <source>
        <dbReference type="EMBL" id="MBW8190482.1"/>
    </source>
</evidence>
<proteinExistence type="predicted"/>
<dbReference type="PANTHER" id="PTHR43861:SF3">
    <property type="entry name" value="PUTATIVE (AFU_ORTHOLOGUE AFUA_2G14390)-RELATED"/>
    <property type="match status" value="1"/>
</dbReference>
<dbReference type="RefSeq" id="WP_220103166.1">
    <property type="nucleotide sequence ID" value="NZ_JAHZSS010000004.1"/>
</dbReference>
<accession>A0ABS7EDT0</accession>
<dbReference type="InterPro" id="IPR041698">
    <property type="entry name" value="Methyltransf_25"/>
</dbReference>
<comment type="caution">
    <text evidence="3">The sequence shown here is derived from an EMBL/GenBank/DDBJ whole genome shotgun (WGS) entry which is preliminary data.</text>
</comment>
<dbReference type="CDD" id="cd02440">
    <property type="entry name" value="AdoMet_MTases"/>
    <property type="match status" value="1"/>
</dbReference>
<dbReference type="SUPFAM" id="SSF53335">
    <property type="entry name" value="S-adenosyl-L-methionine-dependent methyltransferases"/>
    <property type="match status" value="1"/>
</dbReference>
<evidence type="ECO:0000259" key="2">
    <source>
        <dbReference type="Pfam" id="PF13649"/>
    </source>
</evidence>
<feature type="domain" description="Methyltransferase" evidence="2">
    <location>
        <begin position="33"/>
        <end position="125"/>
    </location>
</feature>
<dbReference type="PANTHER" id="PTHR43861">
    <property type="entry name" value="TRANS-ACONITATE 2-METHYLTRANSFERASE-RELATED"/>
    <property type="match status" value="1"/>
</dbReference>
<evidence type="ECO:0000256" key="1">
    <source>
        <dbReference type="ARBA" id="ARBA00022679"/>
    </source>
</evidence>
<keyword evidence="1" id="KW-0808">Transferase</keyword>
<dbReference type="Proteomes" id="UP001166251">
    <property type="component" value="Unassembled WGS sequence"/>
</dbReference>
<sequence>MWDQEYDTDTYVYGKEANDFLQQHFRQLPKGNILLLAEGEGRNAVFLAKQGYEATAVDLSSVGLAKANKLAAEHGVTIETHCDDLATFDLGHERWDGIVSIFCHLPPTLRQDLYQRVERALKPNGVFLLEGYRPKQLSYKTGGPPAVEMMQSKEILLQELPNLQFSHLEELDRPVIEGINHSGMGAVVQAIASRRSDLPS</sequence>
<dbReference type="GO" id="GO:0032259">
    <property type="term" value="P:methylation"/>
    <property type="evidence" value="ECO:0007669"/>
    <property type="project" value="UniProtKB-KW"/>
</dbReference>